<evidence type="ECO:0000313" key="3">
    <source>
        <dbReference type="Proteomes" id="UP000238442"/>
    </source>
</evidence>
<dbReference type="AlphaFoldDB" id="A0A2S0HTG2"/>
<dbReference type="SUPFAM" id="SSF53756">
    <property type="entry name" value="UDP-Glycosyltransferase/glycogen phosphorylase"/>
    <property type="match status" value="1"/>
</dbReference>
<reference evidence="2 3" key="1">
    <citation type="submission" date="2018-02" db="EMBL/GenBank/DDBJ databases">
        <title>Genomic analysis of the strain RR4-38 isolated from a seawater recirculating aquaculture system.</title>
        <authorList>
            <person name="Kim Y.-S."/>
            <person name="Jang Y.H."/>
            <person name="Kim K.-H."/>
        </authorList>
    </citation>
    <scope>NUCLEOTIDE SEQUENCE [LARGE SCALE GENOMIC DNA]</scope>
    <source>
        <strain evidence="2 3">RR4-38</strain>
    </source>
</reference>
<accession>A0A2S0HTG2</accession>
<dbReference type="InterPro" id="IPR055259">
    <property type="entry name" value="YkvP/CgeB_Glyco_trans-like"/>
</dbReference>
<feature type="domain" description="Spore protein YkvP/CgeB glycosyl transferase-like" evidence="1">
    <location>
        <begin position="247"/>
        <end position="371"/>
    </location>
</feature>
<dbReference type="EMBL" id="CP027062">
    <property type="protein sequence ID" value="AVI49932.1"/>
    <property type="molecule type" value="Genomic_DNA"/>
</dbReference>
<dbReference type="Proteomes" id="UP000238442">
    <property type="component" value="Chromosome"/>
</dbReference>
<sequence>MKILLVGEYSRLHNSLKEGLLALGHSVTLISMGDFFKKYPSDILLDRKYDQGLAVKLKIGIFKLSGIDITSNSIRSQFFKHQDQLKGFDVVQLINESPFAIQPKIELELISFLKKNNDKLFLLSCGTDYLSVQYALGEALPYSILSEYKSGKIAEDKFQYILKYARPEFKKLHHHVFDLIRGVIASDIDYHLPLEGHPKYLGLIPNPVNTDNLKLLPIVYSGRVRIFLGINRANYHSKGIRFFEEALQIISEKYSDKIEIEIAENLPYADYIEKFDKAHILLDQVLGFDQGYNALEAMAKGKVVFTGADKNFEEFYELQEIVAINALPDAQQIAGKLEELILNPKMIQEISSNAREFVEREHNHIAIAKKYISTWQEN</sequence>
<organism evidence="2 3">
    <name type="scientific">Pukyongia salina</name>
    <dbReference type="NCBI Taxonomy" id="2094025"/>
    <lineage>
        <taxon>Bacteria</taxon>
        <taxon>Pseudomonadati</taxon>
        <taxon>Bacteroidota</taxon>
        <taxon>Flavobacteriia</taxon>
        <taxon>Flavobacteriales</taxon>
        <taxon>Flavobacteriaceae</taxon>
        <taxon>Pukyongia</taxon>
    </lineage>
</organism>
<dbReference type="Gene3D" id="3.40.50.2000">
    <property type="entry name" value="Glycogen Phosphorylase B"/>
    <property type="match status" value="1"/>
</dbReference>
<proteinExistence type="predicted"/>
<evidence type="ECO:0000313" key="2">
    <source>
        <dbReference type="EMBL" id="AVI49932.1"/>
    </source>
</evidence>
<keyword evidence="2" id="KW-0808">Transferase</keyword>
<dbReference type="RefSeq" id="WP_105214332.1">
    <property type="nucleotide sequence ID" value="NZ_CP027062.1"/>
</dbReference>
<evidence type="ECO:0000259" key="1">
    <source>
        <dbReference type="Pfam" id="PF13524"/>
    </source>
</evidence>
<name>A0A2S0HTG2_9FLAO</name>
<dbReference type="GO" id="GO:0016740">
    <property type="term" value="F:transferase activity"/>
    <property type="evidence" value="ECO:0007669"/>
    <property type="project" value="UniProtKB-KW"/>
</dbReference>
<dbReference type="OrthoDB" id="6638088at2"/>
<dbReference type="Pfam" id="PF13524">
    <property type="entry name" value="Glyco_trans_1_2"/>
    <property type="match status" value="1"/>
</dbReference>
<keyword evidence="3" id="KW-1185">Reference proteome</keyword>
<protein>
    <submittedName>
        <fullName evidence="2">Glycosyl transferase family 1</fullName>
    </submittedName>
</protein>
<gene>
    <name evidence="2" type="ORF">C5O00_01620</name>
</gene>
<dbReference type="KEGG" id="aue:C5O00_01620"/>